<keyword evidence="3" id="KW-1185">Reference proteome</keyword>
<evidence type="ECO:0000256" key="1">
    <source>
        <dbReference type="SAM" id="MobiDB-lite"/>
    </source>
</evidence>
<proteinExistence type="predicted"/>
<reference evidence="2" key="1">
    <citation type="submission" date="2022-12" db="EMBL/GenBank/DDBJ databases">
        <authorList>
            <person name="Petersen C."/>
        </authorList>
    </citation>
    <scope>NUCLEOTIDE SEQUENCE</scope>
    <source>
        <strain evidence="2">IBT 35675</strain>
    </source>
</reference>
<accession>A0A9W9UJM9</accession>
<name>A0A9W9UJM9_PENBR</name>
<dbReference type="EMBL" id="JAPZBR010000008">
    <property type="protein sequence ID" value="KAJ5341885.1"/>
    <property type="molecule type" value="Genomic_DNA"/>
</dbReference>
<gene>
    <name evidence="2" type="ORF">N7541_011009</name>
</gene>
<feature type="compositionally biased region" description="Acidic residues" evidence="1">
    <location>
        <begin position="421"/>
        <end position="448"/>
    </location>
</feature>
<evidence type="ECO:0000313" key="3">
    <source>
        <dbReference type="Proteomes" id="UP001148299"/>
    </source>
</evidence>
<comment type="caution">
    <text evidence="2">The sequence shown here is derived from an EMBL/GenBank/DDBJ whole genome shotgun (WGS) entry which is preliminary data.</text>
</comment>
<evidence type="ECO:0000313" key="2">
    <source>
        <dbReference type="EMBL" id="KAJ5341885.1"/>
    </source>
</evidence>
<reference evidence="2" key="2">
    <citation type="journal article" date="2023" name="IMA Fungus">
        <title>Comparative genomic study of the Penicillium genus elucidates a diverse pangenome and 15 lateral gene transfer events.</title>
        <authorList>
            <person name="Petersen C."/>
            <person name="Sorensen T."/>
            <person name="Nielsen M.R."/>
            <person name="Sondergaard T.E."/>
            <person name="Sorensen J.L."/>
            <person name="Fitzpatrick D.A."/>
            <person name="Frisvad J.C."/>
            <person name="Nielsen K.L."/>
        </authorList>
    </citation>
    <scope>NUCLEOTIDE SEQUENCE</scope>
    <source>
        <strain evidence="2">IBT 35675</strain>
    </source>
</reference>
<sequence>MPEDANQADTPDQVKMQGNPPLLRLPIELLLSVVDLLDEVQTPCLALTCTKLWSVLTPTMAKQKSKYRDFKQIFTIRRNIIKTIVRDLPNHQVCLHCFNIHDPSKTEPRIIFHEGDLVDCKTICEQCGSGMINRALEFQINWDKRYKMLYRIRFSDVQLAIQRFADKPIEGLVPSLCHTQVTCLEVKSVDPDEGLKTDKHTMLTSIEAMIAKAEPDNLPRLLLRIQHVMTARARKRDHTIMDGKELPHPCFHGDIRWWINKFTREPRKRGPKELGFKDSEFRNRTYHVLDQCIKCQVDFQLDVVNERSTGCGFTLVLTRWVNLGPGLSPEDLEWKVHSECCPTTNAPYGTPRDVFESRTDKSCSALQSSNLFYLQNENYRGLMENSNQDPDVWVLRSPRQDSAYQLAKRIRRAVYLAGDASETDEYDDERYTDETDDSDQGDVDDVEE</sequence>
<protein>
    <recommendedName>
        <fullName evidence="4">F-box domain-containing protein</fullName>
    </recommendedName>
</protein>
<feature type="region of interest" description="Disordered" evidence="1">
    <location>
        <begin position="418"/>
        <end position="448"/>
    </location>
</feature>
<dbReference type="Proteomes" id="UP001148299">
    <property type="component" value="Unassembled WGS sequence"/>
</dbReference>
<organism evidence="2 3">
    <name type="scientific">Penicillium brevicompactum</name>
    <dbReference type="NCBI Taxonomy" id="5074"/>
    <lineage>
        <taxon>Eukaryota</taxon>
        <taxon>Fungi</taxon>
        <taxon>Dikarya</taxon>
        <taxon>Ascomycota</taxon>
        <taxon>Pezizomycotina</taxon>
        <taxon>Eurotiomycetes</taxon>
        <taxon>Eurotiomycetidae</taxon>
        <taxon>Eurotiales</taxon>
        <taxon>Aspergillaceae</taxon>
        <taxon>Penicillium</taxon>
    </lineage>
</organism>
<evidence type="ECO:0008006" key="4">
    <source>
        <dbReference type="Google" id="ProtNLM"/>
    </source>
</evidence>
<dbReference type="AlphaFoldDB" id="A0A9W9UJM9"/>